<dbReference type="Pfam" id="PF00583">
    <property type="entry name" value="Acetyltransf_1"/>
    <property type="match status" value="1"/>
</dbReference>
<dbReference type="GO" id="GO:0016747">
    <property type="term" value="F:acyltransferase activity, transferring groups other than amino-acyl groups"/>
    <property type="evidence" value="ECO:0007669"/>
    <property type="project" value="InterPro"/>
</dbReference>
<dbReference type="InterPro" id="IPR000182">
    <property type="entry name" value="GNAT_dom"/>
</dbReference>
<name>A0A1A8TH80_9GAMM</name>
<dbReference type="OrthoDB" id="2350893at2"/>
<dbReference type="CDD" id="cd04301">
    <property type="entry name" value="NAT_SF"/>
    <property type="match status" value="1"/>
</dbReference>
<organism evidence="2 3">
    <name type="scientific">Marinomonas spartinae</name>
    <dbReference type="NCBI Taxonomy" id="1792290"/>
    <lineage>
        <taxon>Bacteria</taxon>
        <taxon>Pseudomonadati</taxon>
        <taxon>Pseudomonadota</taxon>
        <taxon>Gammaproteobacteria</taxon>
        <taxon>Oceanospirillales</taxon>
        <taxon>Oceanospirillaceae</taxon>
        <taxon>Marinomonas</taxon>
    </lineage>
</organism>
<dbReference type="Proteomes" id="UP000092544">
    <property type="component" value="Unassembled WGS sequence"/>
</dbReference>
<reference evidence="2 3" key="1">
    <citation type="submission" date="2016-06" db="EMBL/GenBank/DDBJ databases">
        <authorList>
            <person name="Kjaerup R.B."/>
            <person name="Dalgaard T.S."/>
            <person name="Juul-Madsen H.R."/>
        </authorList>
    </citation>
    <scope>NUCLEOTIDE SEQUENCE [LARGE SCALE GENOMIC DNA]</scope>
    <source>
        <strain evidence="2 3">CECT 8886</strain>
    </source>
</reference>
<feature type="domain" description="N-acetyltransferase" evidence="1">
    <location>
        <begin position="124"/>
        <end position="261"/>
    </location>
</feature>
<dbReference type="AlphaFoldDB" id="A0A1A8TH80"/>
<gene>
    <name evidence="2" type="ORF">MSP8886_02485</name>
</gene>
<keyword evidence="3" id="KW-1185">Reference proteome</keyword>
<dbReference type="SUPFAM" id="SSF55729">
    <property type="entry name" value="Acyl-CoA N-acyltransferases (Nat)"/>
    <property type="match status" value="1"/>
</dbReference>
<accession>A0A1A8TH80</accession>
<evidence type="ECO:0000259" key="1">
    <source>
        <dbReference type="PROSITE" id="PS51186"/>
    </source>
</evidence>
<sequence>MIPQTVKDAFTSYFRFNNERTLSTDLPSELSIIESDNVTAYVDKTRRYDNQIVIHDVCKIDKLEQILNLYSSEFSPEISLEPKAQNAEIHSFLQSKGFHQEFLHEFLYLLPKSGQSLPSHSNTINIERWEGDQVNDFLTLLKTSGLQCTAEVWQEKRHLYCTDTFRCFVASVDGVPCAWATTFIDGEVATLANAYTQEAFRGKGCQTALLHARIEDAVEQGASLLLTDVMPDSVSSRNCQTVGFVTDCVKEVWCIEESLFL</sequence>
<evidence type="ECO:0000313" key="3">
    <source>
        <dbReference type="Proteomes" id="UP000092544"/>
    </source>
</evidence>
<dbReference type="RefSeq" id="WP_067016835.1">
    <property type="nucleotide sequence ID" value="NZ_FLOB01000005.1"/>
</dbReference>
<dbReference type="InterPro" id="IPR016181">
    <property type="entry name" value="Acyl_CoA_acyltransferase"/>
</dbReference>
<dbReference type="EMBL" id="FLOB01000005">
    <property type="protein sequence ID" value="SBS32590.1"/>
    <property type="molecule type" value="Genomic_DNA"/>
</dbReference>
<protein>
    <recommendedName>
        <fullName evidence="1">N-acetyltransferase domain-containing protein</fullName>
    </recommendedName>
</protein>
<dbReference type="STRING" id="1792290.MSP8886_02485"/>
<dbReference type="PROSITE" id="PS51186">
    <property type="entry name" value="GNAT"/>
    <property type="match status" value="1"/>
</dbReference>
<evidence type="ECO:0000313" key="2">
    <source>
        <dbReference type="EMBL" id="SBS32590.1"/>
    </source>
</evidence>
<dbReference type="Gene3D" id="3.40.630.30">
    <property type="match status" value="1"/>
</dbReference>
<proteinExistence type="predicted"/>